<accession>A0A364N892</accession>
<evidence type="ECO:0000313" key="1">
    <source>
        <dbReference type="EMBL" id="RAR13534.1"/>
    </source>
</evidence>
<name>A0A364N892_STELY</name>
<dbReference type="Proteomes" id="UP000249619">
    <property type="component" value="Unassembled WGS sequence"/>
</dbReference>
<reference evidence="2" key="1">
    <citation type="submission" date="2018-05" db="EMBL/GenBank/DDBJ databases">
        <title>Draft genome sequence of Stemphylium lycopersici strain CIDEFI 213.</title>
        <authorList>
            <person name="Medina R."/>
            <person name="Franco M.E.E."/>
            <person name="Lucentini C.G."/>
            <person name="Saparrat M.C.N."/>
            <person name="Balatti P.A."/>
        </authorList>
    </citation>
    <scope>NUCLEOTIDE SEQUENCE [LARGE SCALE GENOMIC DNA]</scope>
    <source>
        <strain evidence="2">CIDEFI 213</strain>
    </source>
</reference>
<gene>
    <name evidence="1" type="ORF">DDE83_003134</name>
</gene>
<sequence length="199" mass="22884">MPIFEVKEGIQPLERILVHPASSTITRLDVIMEEDVDIYEGFKHEVVGMLMCNSVLIRLQIVANRSGIDHDPTRLWNVKGRKLLRLRDLRLYVQDLSVFTHHELLLLGENGGWDELISLGLYHVDSLLQFLGRIPRLDQLWLAPRSAEGIDEMKSYLEDNKIENPFGALRELECRLPIAAPGMLNLRRIMPWGILKALQ</sequence>
<keyword evidence="2" id="KW-1185">Reference proteome</keyword>
<dbReference type="AlphaFoldDB" id="A0A364N892"/>
<protein>
    <submittedName>
        <fullName evidence="1">Uncharacterized protein</fullName>
    </submittedName>
</protein>
<evidence type="ECO:0000313" key="2">
    <source>
        <dbReference type="Proteomes" id="UP000249619"/>
    </source>
</evidence>
<dbReference type="EMBL" id="QGDH01000034">
    <property type="protein sequence ID" value="RAR13534.1"/>
    <property type="molecule type" value="Genomic_DNA"/>
</dbReference>
<comment type="caution">
    <text evidence="1">The sequence shown here is derived from an EMBL/GenBank/DDBJ whole genome shotgun (WGS) entry which is preliminary data.</text>
</comment>
<organism evidence="1 2">
    <name type="scientific">Stemphylium lycopersici</name>
    <name type="common">Tomato gray leaf spot disease fungus</name>
    <name type="synonym">Thyrospora lycopersici</name>
    <dbReference type="NCBI Taxonomy" id="183478"/>
    <lineage>
        <taxon>Eukaryota</taxon>
        <taxon>Fungi</taxon>
        <taxon>Dikarya</taxon>
        <taxon>Ascomycota</taxon>
        <taxon>Pezizomycotina</taxon>
        <taxon>Dothideomycetes</taxon>
        <taxon>Pleosporomycetidae</taxon>
        <taxon>Pleosporales</taxon>
        <taxon>Pleosporineae</taxon>
        <taxon>Pleosporaceae</taxon>
        <taxon>Stemphylium</taxon>
    </lineage>
</organism>
<proteinExistence type="predicted"/>